<dbReference type="InterPro" id="IPR036864">
    <property type="entry name" value="Zn2-C6_fun-type_DNA-bd_sf"/>
</dbReference>
<dbReference type="SMART" id="SM00066">
    <property type="entry name" value="GAL4"/>
    <property type="match status" value="1"/>
</dbReference>
<evidence type="ECO:0000256" key="1">
    <source>
        <dbReference type="ARBA" id="ARBA00004123"/>
    </source>
</evidence>
<name>N1PH02_DOTSN</name>
<dbReference type="STRING" id="675120.N1PH02"/>
<dbReference type="GO" id="GO:0000981">
    <property type="term" value="F:DNA-binding transcription factor activity, RNA polymerase II-specific"/>
    <property type="evidence" value="ECO:0007669"/>
    <property type="project" value="InterPro"/>
</dbReference>
<evidence type="ECO:0000313" key="11">
    <source>
        <dbReference type="Proteomes" id="UP000016933"/>
    </source>
</evidence>
<dbReference type="GO" id="GO:0006351">
    <property type="term" value="P:DNA-templated transcription"/>
    <property type="evidence" value="ECO:0007669"/>
    <property type="project" value="InterPro"/>
</dbReference>
<dbReference type="GO" id="GO:0008270">
    <property type="term" value="F:zinc ion binding"/>
    <property type="evidence" value="ECO:0007669"/>
    <property type="project" value="InterPro"/>
</dbReference>
<dbReference type="PROSITE" id="PS50048">
    <property type="entry name" value="ZN2_CY6_FUNGAL_2"/>
    <property type="match status" value="1"/>
</dbReference>
<gene>
    <name evidence="10" type="ORF">DOTSEDRAFT_176530</name>
</gene>
<dbReference type="GO" id="GO:0005634">
    <property type="term" value="C:nucleus"/>
    <property type="evidence" value="ECO:0007669"/>
    <property type="project" value="UniProtKB-SubCell"/>
</dbReference>
<sequence length="855" mass="95089">MMAAMTNMRRGDSAAARDVEPESGSSQRQKSRHRASIACATCRERRIRCVVPPGANQCAQCQRTNTRCVIKNDDERRRPISRAYMTTLTERVALLESMLKEKGTTPPPVVYPPKTTRGSLYADGDESPARASTAQPQPSVNHETVKSEGPSPTTDTSGTYDSHHGTTAGTATQRSRSVKGFSAGTPADVKKEGLVNRLLSTRGHLSFDQLSGRLRFYGGTVNCHVYSESVTDHAKADRDRLEQARRGAKCIRGLPLETHDYLMQMFWQHYNSVLHVVHEEAFNEDRKHGRTQFYSGFLHVCILAMGLRPADKTRPDIQRLALPERESQLHCEAKYMLDLELERPGGIPSIAALIILGDLEVGVGRDNVGWIYSGIAMRLCYDLGLQLDSRNAGLSQREVDIRRMTLWACVISDRYWSLFLGRPLTMKSMDLEIYSLTDQFERLGTCTPAGVEKSLHTRIYEALIELMEIAGKIVEHAEFRRQHDPGSGPDQQAYFTMASLDRELHNWLSRLPANLRYTDDNRSNAPLSFYLLHQQYHTNLILLHRPFARYDDGAGVETEGISALDNHFSQASRAICTQSAVATARLFWQHREKFDGKQIFCTGMQHAGTAATALIAALAYLPDSADRNNNMQCLEVLHLALLDMAHNYVPAERMAAVLDAVMVELRGGPISPGSTAIPARRASTLIDTERGPTKRRQTNQAVPLGANPMPPPQAPVHNQHGTASQPQAPVNSSDCVVVPPQSEAPPWPNLPTTVDRARQQTASMYPTTVVVGTNPLDRRQEWTNHVGAELPQISHMNSVGGLPDGYMYMSNLGFLPLPSEEDWNRWHDVSEVDAFSDLDGFPPRGRLPSNFGYPP</sequence>
<dbReference type="InterPro" id="IPR051615">
    <property type="entry name" value="Transcr_Regulatory_Elem"/>
</dbReference>
<dbReference type="OrthoDB" id="2154091at2759"/>
<feature type="region of interest" description="Disordered" evidence="8">
    <location>
        <begin position="1"/>
        <end position="34"/>
    </location>
</feature>
<feature type="compositionally biased region" description="Basic and acidic residues" evidence="8">
    <location>
        <begin position="9"/>
        <end position="20"/>
    </location>
</feature>
<dbReference type="AlphaFoldDB" id="N1PH02"/>
<protein>
    <recommendedName>
        <fullName evidence="9">Zn(2)-C6 fungal-type domain-containing protein</fullName>
    </recommendedName>
</protein>
<organism evidence="10 11">
    <name type="scientific">Dothistroma septosporum (strain NZE10 / CBS 128990)</name>
    <name type="common">Red band needle blight fungus</name>
    <name type="synonym">Mycosphaerella pini</name>
    <dbReference type="NCBI Taxonomy" id="675120"/>
    <lineage>
        <taxon>Eukaryota</taxon>
        <taxon>Fungi</taxon>
        <taxon>Dikarya</taxon>
        <taxon>Ascomycota</taxon>
        <taxon>Pezizomycotina</taxon>
        <taxon>Dothideomycetes</taxon>
        <taxon>Dothideomycetidae</taxon>
        <taxon>Mycosphaerellales</taxon>
        <taxon>Mycosphaerellaceae</taxon>
        <taxon>Dothistroma</taxon>
    </lineage>
</organism>
<dbReference type="PROSITE" id="PS00463">
    <property type="entry name" value="ZN2_CY6_FUNGAL_1"/>
    <property type="match status" value="1"/>
</dbReference>
<evidence type="ECO:0000313" key="10">
    <source>
        <dbReference type="EMBL" id="EME41414.1"/>
    </source>
</evidence>
<evidence type="ECO:0000256" key="6">
    <source>
        <dbReference type="ARBA" id="ARBA00023163"/>
    </source>
</evidence>
<feature type="compositionally biased region" description="Polar residues" evidence="8">
    <location>
        <begin position="130"/>
        <end position="142"/>
    </location>
</feature>
<dbReference type="CDD" id="cd12148">
    <property type="entry name" value="fungal_TF_MHR"/>
    <property type="match status" value="1"/>
</dbReference>
<dbReference type="InterPro" id="IPR001138">
    <property type="entry name" value="Zn2Cys6_DnaBD"/>
</dbReference>
<evidence type="ECO:0000259" key="9">
    <source>
        <dbReference type="PROSITE" id="PS50048"/>
    </source>
</evidence>
<feature type="region of interest" description="Disordered" evidence="8">
    <location>
        <begin position="685"/>
        <end position="732"/>
    </location>
</feature>
<dbReference type="SMART" id="SM00906">
    <property type="entry name" value="Fungal_trans"/>
    <property type="match status" value="1"/>
</dbReference>
<keyword evidence="7" id="KW-0539">Nucleus</keyword>
<dbReference type="EMBL" id="KB446542">
    <property type="protein sequence ID" value="EME41414.1"/>
    <property type="molecule type" value="Genomic_DNA"/>
</dbReference>
<reference evidence="11" key="1">
    <citation type="journal article" date="2012" name="PLoS Genet.">
        <title>The genomes of the fungal plant pathogens Cladosporium fulvum and Dothistroma septosporum reveal adaptation to different hosts and lifestyles but also signatures of common ancestry.</title>
        <authorList>
            <person name="de Wit P.J.G.M."/>
            <person name="van der Burgt A."/>
            <person name="Oekmen B."/>
            <person name="Stergiopoulos I."/>
            <person name="Abd-Elsalam K.A."/>
            <person name="Aerts A.L."/>
            <person name="Bahkali A.H."/>
            <person name="Beenen H.G."/>
            <person name="Chettri P."/>
            <person name="Cox M.P."/>
            <person name="Datema E."/>
            <person name="de Vries R.P."/>
            <person name="Dhillon B."/>
            <person name="Ganley A.R."/>
            <person name="Griffiths S.A."/>
            <person name="Guo Y."/>
            <person name="Hamelin R.C."/>
            <person name="Henrissat B."/>
            <person name="Kabir M.S."/>
            <person name="Jashni M.K."/>
            <person name="Kema G."/>
            <person name="Klaubauf S."/>
            <person name="Lapidus A."/>
            <person name="Levasseur A."/>
            <person name="Lindquist E."/>
            <person name="Mehrabi R."/>
            <person name="Ohm R.A."/>
            <person name="Owen T.J."/>
            <person name="Salamov A."/>
            <person name="Schwelm A."/>
            <person name="Schijlen E."/>
            <person name="Sun H."/>
            <person name="van den Burg H.A."/>
            <person name="van Ham R.C.H.J."/>
            <person name="Zhang S."/>
            <person name="Goodwin S.B."/>
            <person name="Grigoriev I.V."/>
            <person name="Collemare J."/>
            <person name="Bradshaw R.E."/>
        </authorList>
    </citation>
    <scope>NUCLEOTIDE SEQUENCE [LARGE SCALE GENOMIC DNA]</scope>
    <source>
        <strain evidence="11">NZE10 / CBS 128990</strain>
    </source>
</reference>
<keyword evidence="2" id="KW-0479">Metal-binding</keyword>
<dbReference type="InterPro" id="IPR007219">
    <property type="entry name" value="XnlR_reg_dom"/>
</dbReference>
<keyword evidence="3" id="KW-0862">Zinc</keyword>
<feature type="compositionally biased region" description="Polar residues" evidence="8">
    <location>
        <begin position="150"/>
        <end position="175"/>
    </location>
</feature>
<evidence type="ECO:0000256" key="8">
    <source>
        <dbReference type="SAM" id="MobiDB-lite"/>
    </source>
</evidence>
<evidence type="ECO:0000256" key="7">
    <source>
        <dbReference type="ARBA" id="ARBA00023242"/>
    </source>
</evidence>
<dbReference type="CDD" id="cd00067">
    <property type="entry name" value="GAL4"/>
    <property type="match status" value="1"/>
</dbReference>
<dbReference type="GO" id="GO:0003677">
    <property type="term" value="F:DNA binding"/>
    <property type="evidence" value="ECO:0007669"/>
    <property type="project" value="UniProtKB-KW"/>
</dbReference>
<dbReference type="Pfam" id="PF04082">
    <property type="entry name" value="Fungal_trans"/>
    <property type="match status" value="1"/>
</dbReference>
<dbReference type="HOGENOM" id="CLU_004291_2_0_1"/>
<dbReference type="Proteomes" id="UP000016933">
    <property type="component" value="Unassembled WGS sequence"/>
</dbReference>
<feature type="region of interest" description="Disordered" evidence="8">
    <location>
        <begin position="98"/>
        <end position="186"/>
    </location>
</feature>
<evidence type="ECO:0000256" key="2">
    <source>
        <dbReference type="ARBA" id="ARBA00022723"/>
    </source>
</evidence>
<dbReference type="eggNOG" id="ENOG502QU3W">
    <property type="taxonomic scope" value="Eukaryota"/>
</dbReference>
<feature type="domain" description="Zn(2)-C6 fungal-type" evidence="9">
    <location>
        <begin position="38"/>
        <end position="70"/>
    </location>
</feature>
<keyword evidence="11" id="KW-1185">Reference proteome</keyword>
<keyword evidence="6" id="KW-0804">Transcription</keyword>
<dbReference type="PANTHER" id="PTHR31313:SF81">
    <property type="entry name" value="TY1 ENHANCER ACTIVATOR"/>
    <property type="match status" value="1"/>
</dbReference>
<dbReference type="SUPFAM" id="SSF57701">
    <property type="entry name" value="Zn2/Cys6 DNA-binding domain"/>
    <property type="match status" value="1"/>
</dbReference>
<evidence type="ECO:0000256" key="3">
    <source>
        <dbReference type="ARBA" id="ARBA00022833"/>
    </source>
</evidence>
<accession>N1PH02</accession>
<evidence type="ECO:0000256" key="4">
    <source>
        <dbReference type="ARBA" id="ARBA00023015"/>
    </source>
</evidence>
<comment type="subcellular location">
    <subcellularLocation>
        <location evidence="1">Nucleus</location>
    </subcellularLocation>
</comment>
<feature type="compositionally biased region" description="Polar residues" evidence="8">
    <location>
        <begin position="719"/>
        <end position="732"/>
    </location>
</feature>
<keyword evidence="5" id="KW-0238">DNA-binding</keyword>
<dbReference type="PANTHER" id="PTHR31313">
    <property type="entry name" value="TY1 ENHANCER ACTIVATOR"/>
    <property type="match status" value="1"/>
</dbReference>
<evidence type="ECO:0000256" key="5">
    <source>
        <dbReference type="ARBA" id="ARBA00023125"/>
    </source>
</evidence>
<proteinExistence type="predicted"/>
<keyword evidence="4" id="KW-0805">Transcription regulation</keyword>
<dbReference type="Gene3D" id="4.10.240.10">
    <property type="entry name" value="Zn(2)-C6 fungal-type DNA-binding domain"/>
    <property type="match status" value="1"/>
</dbReference>
<dbReference type="OMA" id="VARIYWQ"/>
<reference evidence="10 11" key="2">
    <citation type="journal article" date="2012" name="PLoS Pathog.">
        <title>Diverse lifestyles and strategies of plant pathogenesis encoded in the genomes of eighteen Dothideomycetes fungi.</title>
        <authorList>
            <person name="Ohm R.A."/>
            <person name="Feau N."/>
            <person name="Henrissat B."/>
            <person name="Schoch C.L."/>
            <person name="Horwitz B.A."/>
            <person name="Barry K.W."/>
            <person name="Condon B.J."/>
            <person name="Copeland A.C."/>
            <person name="Dhillon B."/>
            <person name="Glaser F."/>
            <person name="Hesse C.N."/>
            <person name="Kosti I."/>
            <person name="LaButti K."/>
            <person name="Lindquist E.A."/>
            <person name="Lucas S."/>
            <person name="Salamov A.A."/>
            <person name="Bradshaw R.E."/>
            <person name="Ciuffetti L."/>
            <person name="Hamelin R.C."/>
            <person name="Kema G.H.J."/>
            <person name="Lawrence C."/>
            <person name="Scott J.A."/>
            <person name="Spatafora J.W."/>
            <person name="Turgeon B.G."/>
            <person name="de Wit P.J.G.M."/>
            <person name="Zhong S."/>
            <person name="Goodwin S.B."/>
            <person name="Grigoriev I.V."/>
        </authorList>
    </citation>
    <scope>NUCLEOTIDE SEQUENCE [LARGE SCALE GENOMIC DNA]</scope>
    <source>
        <strain evidence="11">NZE10 / CBS 128990</strain>
    </source>
</reference>